<evidence type="ECO:0000313" key="1">
    <source>
        <dbReference type="Proteomes" id="UP000887540"/>
    </source>
</evidence>
<sequence>MPKQPQKSQFNNGRTQWDHGVVSTSIILDHSWVHGGDASWWLTVMDGRCHNNHNSPNSAMAVPNGIMGSYPHRLCWTILGLLEIPACTANQLNNVRSTINLLEQTFSGRTQWDHGVVYTAGPFLGSQWLMVVDAYSKFPYVPPTSSTKTRIPNQFP</sequence>
<reference evidence="2" key="1">
    <citation type="submission" date="2022-11" db="UniProtKB">
        <authorList>
            <consortium name="WormBaseParasite"/>
        </authorList>
    </citation>
    <scope>IDENTIFICATION</scope>
</reference>
<keyword evidence="1" id="KW-1185">Reference proteome</keyword>
<protein>
    <submittedName>
        <fullName evidence="2">Uncharacterized protein</fullName>
    </submittedName>
</protein>
<dbReference type="WBParaSite" id="ACRNAN_scaffold28360.g30417.t1">
    <property type="protein sequence ID" value="ACRNAN_scaffold28360.g30417.t1"/>
    <property type="gene ID" value="ACRNAN_scaffold28360.g30417"/>
</dbReference>
<organism evidence="1 2">
    <name type="scientific">Acrobeloides nanus</name>
    <dbReference type="NCBI Taxonomy" id="290746"/>
    <lineage>
        <taxon>Eukaryota</taxon>
        <taxon>Metazoa</taxon>
        <taxon>Ecdysozoa</taxon>
        <taxon>Nematoda</taxon>
        <taxon>Chromadorea</taxon>
        <taxon>Rhabditida</taxon>
        <taxon>Tylenchina</taxon>
        <taxon>Cephalobomorpha</taxon>
        <taxon>Cephaloboidea</taxon>
        <taxon>Cephalobidae</taxon>
        <taxon>Acrobeloides</taxon>
    </lineage>
</organism>
<dbReference type="Proteomes" id="UP000887540">
    <property type="component" value="Unplaced"/>
</dbReference>
<name>A0A914DKX2_9BILA</name>
<accession>A0A914DKX2</accession>
<evidence type="ECO:0000313" key="2">
    <source>
        <dbReference type="WBParaSite" id="ACRNAN_scaffold28360.g30417.t1"/>
    </source>
</evidence>
<dbReference type="AlphaFoldDB" id="A0A914DKX2"/>
<proteinExistence type="predicted"/>